<evidence type="ECO:0000313" key="1">
    <source>
        <dbReference type="EMBL" id="BAV58241.1"/>
    </source>
</evidence>
<gene>
    <name evidence="1" type="primary">01116m</name>
</gene>
<organism evidence="1">
    <name type="scientific">Ulva partita</name>
    <dbReference type="NCBI Taxonomy" id="1605170"/>
    <lineage>
        <taxon>Eukaryota</taxon>
        <taxon>Viridiplantae</taxon>
        <taxon>Chlorophyta</taxon>
        <taxon>core chlorophytes</taxon>
        <taxon>Ulvophyceae</taxon>
        <taxon>OUU clade</taxon>
        <taxon>Ulvales</taxon>
        <taxon>Ulvaceae</taxon>
        <taxon>Ulva</taxon>
    </lineage>
</organism>
<proteinExistence type="evidence at transcript level"/>
<protein>
    <submittedName>
        <fullName evidence="1">Alfin-like protein</fullName>
    </submittedName>
</protein>
<dbReference type="EMBL" id="LC088552">
    <property type="protein sequence ID" value="BAV58240.1"/>
    <property type="molecule type" value="mRNA"/>
</dbReference>
<dbReference type="AlphaFoldDB" id="A0A1C9ZQC6"/>
<name>A0A1C9ZQC6_9CHLO</name>
<reference evidence="1" key="1">
    <citation type="submission" date="2015-10" db="EMBL/GenBank/DDBJ databases">
        <title>Evolution of the mating-type locus in an isomorphic haploid-diploid life cycle and isogamy.</title>
        <authorList>
            <person name="Yamazaki T."/>
            <person name="Suzuki R."/>
            <person name="Ichihara K."/>
            <person name="Toyoda A."/>
            <person name="Kuwano K."/>
            <person name="Kawano S."/>
        </authorList>
    </citation>
    <scope>NUCLEOTIDE SEQUENCE</scope>
    <source>
        <strain evidence="1">MGEC-2</strain>
    </source>
</reference>
<dbReference type="EMBL" id="LC088553">
    <property type="protein sequence ID" value="BAV58241.1"/>
    <property type="molecule type" value="mRNA"/>
</dbReference>
<sequence length="167" mass="19294">MYNLCQIQFLDFTCVILDCCHTLLYIYCVDHHRVPISIIWPVQLCTATLQICRNVAICDHLSLDLQLQSLAILLINCNCHSRKEAYRHVLPASFQAHCLSLPCYDLKQCRRGVHLVEKTFPLLKIEFSAVVKRYRHYPGVRVNRNEREPLLPSHAVPCKVDPQAGLR</sequence>
<accession>A0A1C9ZQC6</accession>